<accession>A0A8J7SV43</accession>
<evidence type="ECO:0000313" key="7">
    <source>
        <dbReference type="EMBL" id="MBL4928246.1"/>
    </source>
</evidence>
<comment type="similarity">
    <text evidence="1">In the C-terminal section; belongs to the class-I pyridoxal-phosphate-dependent aminotransferase family.</text>
</comment>
<keyword evidence="3" id="KW-0805">Transcription regulation</keyword>
<keyword evidence="8" id="KW-1185">Reference proteome</keyword>
<evidence type="ECO:0000256" key="3">
    <source>
        <dbReference type="ARBA" id="ARBA00023015"/>
    </source>
</evidence>
<evidence type="ECO:0000256" key="5">
    <source>
        <dbReference type="ARBA" id="ARBA00023163"/>
    </source>
</evidence>
<dbReference type="EMBL" id="JAESVP010000004">
    <property type="protein sequence ID" value="MBL4928246.1"/>
    <property type="molecule type" value="Genomic_DNA"/>
</dbReference>
<keyword evidence="4" id="KW-0238">DNA-binding</keyword>
<feature type="domain" description="HTH gntR-type" evidence="6">
    <location>
        <begin position="22"/>
        <end position="90"/>
    </location>
</feature>
<keyword evidence="5" id="KW-0804">Transcription</keyword>
<name>A0A8J7SV43_9RHOB</name>
<dbReference type="Gene3D" id="3.40.640.10">
    <property type="entry name" value="Type I PLP-dependent aspartate aminotransferase-like (Major domain)"/>
    <property type="match status" value="1"/>
</dbReference>
<dbReference type="Gene3D" id="1.10.10.10">
    <property type="entry name" value="Winged helix-like DNA-binding domain superfamily/Winged helix DNA-binding domain"/>
    <property type="match status" value="1"/>
</dbReference>
<comment type="caution">
    <text evidence="7">The sequence shown here is derived from an EMBL/GenBank/DDBJ whole genome shotgun (WGS) entry which is preliminary data.</text>
</comment>
<dbReference type="Pfam" id="PF00392">
    <property type="entry name" value="GntR"/>
    <property type="match status" value="1"/>
</dbReference>
<dbReference type="InterPro" id="IPR004839">
    <property type="entry name" value="Aminotransferase_I/II_large"/>
</dbReference>
<dbReference type="GO" id="GO:0030170">
    <property type="term" value="F:pyridoxal phosphate binding"/>
    <property type="evidence" value="ECO:0007669"/>
    <property type="project" value="InterPro"/>
</dbReference>
<dbReference type="SUPFAM" id="SSF53383">
    <property type="entry name" value="PLP-dependent transferases"/>
    <property type="match status" value="1"/>
</dbReference>
<keyword evidence="7" id="KW-0032">Aminotransferase</keyword>
<dbReference type="PANTHER" id="PTHR46577:SF1">
    <property type="entry name" value="HTH-TYPE TRANSCRIPTIONAL REGULATORY PROTEIN GABR"/>
    <property type="match status" value="1"/>
</dbReference>
<keyword evidence="7" id="KW-0808">Transferase</keyword>
<keyword evidence="2" id="KW-0663">Pyridoxal phosphate</keyword>
<dbReference type="AlphaFoldDB" id="A0A8J7SV43"/>
<dbReference type="GO" id="GO:0003677">
    <property type="term" value="F:DNA binding"/>
    <property type="evidence" value="ECO:0007669"/>
    <property type="project" value="UniProtKB-KW"/>
</dbReference>
<dbReference type="GO" id="GO:0003700">
    <property type="term" value="F:DNA-binding transcription factor activity"/>
    <property type="evidence" value="ECO:0007669"/>
    <property type="project" value="InterPro"/>
</dbReference>
<evidence type="ECO:0000256" key="4">
    <source>
        <dbReference type="ARBA" id="ARBA00023125"/>
    </source>
</evidence>
<sequence>MPDHQANSADWSGLTPILPPDGPRARALYAALRGLIEGGTLPPGAKLPPTRDLAARFAVSRGAAVAAYEQLLAEGFAQARVGAGTYVATHVPRLGPVPAAPSLPEMPRYDLPGAIGTAFDDDRTRRQLRACLNRHLLPPNGAHLRYADPRGSADLRAEVASYLRTARGVRCTADQIILTGGTQQALDLILRAVLSPGDAVWFEDPGYPSARVALEGAGMRLVPVPVDEQGLDVVAGITAAPQARAAYVTPSHQYPMGVVMTMPRRLALIDWAKAAGAWIIEDDYDSEFRFAGAPLTALQGLDDGGRVIYIGTFAKALFPGLRLGYLVLPPDLLTPVVQARARIDRSPPTLAEGALAEFLRDGHFAAHLRRNRRRAEASRDAMVQALGAVGLTVAPPEQGLHLIAPLSMGTDDHALIAPLAEKGLAARPLSALYLGGKAQSGLVMGFSGFSPEEIRAAIARVAPVLTLPRTTA</sequence>
<dbReference type="InterPro" id="IPR051446">
    <property type="entry name" value="HTH_trans_reg/aminotransferase"/>
</dbReference>
<dbReference type="PROSITE" id="PS50949">
    <property type="entry name" value="HTH_GNTR"/>
    <property type="match status" value="1"/>
</dbReference>
<dbReference type="CDD" id="cd00609">
    <property type="entry name" value="AAT_like"/>
    <property type="match status" value="1"/>
</dbReference>
<dbReference type="SUPFAM" id="SSF46785">
    <property type="entry name" value="Winged helix' DNA-binding domain"/>
    <property type="match status" value="1"/>
</dbReference>
<dbReference type="InterPro" id="IPR000524">
    <property type="entry name" value="Tscrpt_reg_HTH_GntR"/>
</dbReference>
<gene>
    <name evidence="7" type="ORF">JI744_09035</name>
</gene>
<dbReference type="InterPro" id="IPR015424">
    <property type="entry name" value="PyrdxlP-dep_Trfase"/>
</dbReference>
<dbReference type="Pfam" id="PF00155">
    <property type="entry name" value="Aminotran_1_2"/>
    <property type="match status" value="1"/>
</dbReference>
<dbReference type="PANTHER" id="PTHR46577">
    <property type="entry name" value="HTH-TYPE TRANSCRIPTIONAL REGULATORY PROTEIN GABR"/>
    <property type="match status" value="1"/>
</dbReference>
<reference evidence="7" key="1">
    <citation type="submission" date="2021-01" db="EMBL/GenBank/DDBJ databases">
        <title>Genome seq and assembly of Tabrizicola sp. KVB23.</title>
        <authorList>
            <person name="Chhetri G."/>
        </authorList>
    </citation>
    <scope>NUCLEOTIDE SEQUENCE</scope>
    <source>
        <strain evidence="7">KVB23</strain>
    </source>
</reference>
<dbReference type="SMART" id="SM00345">
    <property type="entry name" value="HTH_GNTR"/>
    <property type="match status" value="1"/>
</dbReference>
<dbReference type="InterPro" id="IPR036388">
    <property type="entry name" value="WH-like_DNA-bd_sf"/>
</dbReference>
<dbReference type="CDD" id="cd07377">
    <property type="entry name" value="WHTH_GntR"/>
    <property type="match status" value="1"/>
</dbReference>
<evidence type="ECO:0000259" key="6">
    <source>
        <dbReference type="PROSITE" id="PS50949"/>
    </source>
</evidence>
<protein>
    <submittedName>
        <fullName evidence="7">PLP-dependent aminotransferase family protein</fullName>
    </submittedName>
</protein>
<evidence type="ECO:0000313" key="8">
    <source>
        <dbReference type="Proteomes" id="UP000619033"/>
    </source>
</evidence>
<dbReference type="GO" id="GO:0008483">
    <property type="term" value="F:transaminase activity"/>
    <property type="evidence" value="ECO:0007669"/>
    <property type="project" value="UniProtKB-KW"/>
</dbReference>
<proteinExistence type="inferred from homology"/>
<organism evidence="7 8">
    <name type="scientific">Fuscibacter oryzae</name>
    <dbReference type="NCBI Taxonomy" id="2803939"/>
    <lineage>
        <taxon>Bacteria</taxon>
        <taxon>Pseudomonadati</taxon>
        <taxon>Pseudomonadota</taxon>
        <taxon>Alphaproteobacteria</taxon>
        <taxon>Rhodobacterales</taxon>
        <taxon>Paracoccaceae</taxon>
        <taxon>Fuscibacter</taxon>
    </lineage>
</organism>
<dbReference type="Proteomes" id="UP000619033">
    <property type="component" value="Unassembled WGS sequence"/>
</dbReference>
<evidence type="ECO:0000256" key="2">
    <source>
        <dbReference type="ARBA" id="ARBA00022898"/>
    </source>
</evidence>
<dbReference type="InterPro" id="IPR036390">
    <property type="entry name" value="WH_DNA-bd_sf"/>
</dbReference>
<dbReference type="InterPro" id="IPR015421">
    <property type="entry name" value="PyrdxlP-dep_Trfase_major"/>
</dbReference>
<evidence type="ECO:0000256" key="1">
    <source>
        <dbReference type="ARBA" id="ARBA00005384"/>
    </source>
</evidence>
<dbReference type="RefSeq" id="WP_202659812.1">
    <property type="nucleotide sequence ID" value="NZ_JAESVP010000004.1"/>
</dbReference>